<keyword evidence="3" id="KW-1185">Reference proteome</keyword>
<sequence>MAINLNVSAVGTREERLGSVVGYVGDIKDLARQSRCGTLKDQERCFSQSSTCDNGCAVHYLAHIRDVAVIIHAPSGCAALASASVTMHTQLADKRGLEYHSVILGTDMNESDTVFGAVDGLRDIVVQTYERYKPSAVFVATSCVSGIIGEDVDSVVEELDRELPVPVVAMHCEGFKSKVWATGFDAADHAILRGIVKPPREKRNVINFKNFNELARREITEMFANFGVTPFFLYSNTTVEELSHISEALATVSICGTLSSYLGNALEQEYGVPYIKTINPLGVAGFEIWLREIGRVIGKENEVEAYIQEQRQIYLPQLEEVKKKLKGLRVVLGMGSSFAFQVARVIQELDMEVAYIASWHYDSRYDDGEAPPHVQYLAEHTPDNFKVSVADQQNFEILNILNTYKPDLYLARHGGTTVWAIKQGTPSIFMADEYMTYGYKGTLDFAYKILAAITNRSFEKNLSSRIELPYTSWWYEQDSSLLYKKEEVEANAQDT</sequence>
<dbReference type="Proteomes" id="UP000007488">
    <property type="component" value="Chromosome"/>
</dbReference>
<dbReference type="eggNOG" id="COG2710">
    <property type="taxonomic scope" value="Bacteria"/>
</dbReference>
<dbReference type="STRING" id="645991.Sgly_0995"/>
<dbReference type="PANTHER" id="PTHR42956">
    <property type="entry name" value="NITROGENASE IRON-MOLYBDENUM COFACTOR BIOSYNTHESIS PROTEIN NIFE"/>
    <property type="match status" value="1"/>
</dbReference>
<reference evidence="3" key="2">
    <citation type="submission" date="2011-02" db="EMBL/GenBank/DDBJ databases">
        <title>The complete genome of Syntrophobotulus glycolicus DSM 8271.</title>
        <authorList>
            <person name="Lucas S."/>
            <person name="Copeland A."/>
            <person name="Lapidus A."/>
            <person name="Bruce D."/>
            <person name="Goodwin L."/>
            <person name="Pitluck S."/>
            <person name="Kyrpides N."/>
            <person name="Mavromatis K."/>
            <person name="Pagani I."/>
            <person name="Ivanova N."/>
            <person name="Mikhailova N."/>
            <person name="Chertkov O."/>
            <person name="Held B."/>
            <person name="Detter J.C."/>
            <person name="Tapia R."/>
            <person name="Han C."/>
            <person name="Land M."/>
            <person name="Hauser L."/>
            <person name="Markowitz V."/>
            <person name="Cheng J.-F."/>
            <person name="Hugenholtz P."/>
            <person name="Woyke T."/>
            <person name="Wu D."/>
            <person name="Spring S."/>
            <person name="Schroeder M."/>
            <person name="Brambilla E."/>
            <person name="Klenk H.-P."/>
            <person name="Eisen J.A."/>
        </authorList>
    </citation>
    <scope>NUCLEOTIDE SEQUENCE [LARGE SCALE GENOMIC DNA]</scope>
    <source>
        <strain evidence="3">DSM 8271 / FlGlyR</strain>
    </source>
</reference>
<proteinExistence type="predicted"/>
<evidence type="ECO:0000313" key="2">
    <source>
        <dbReference type="EMBL" id="ADY55336.1"/>
    </source>
</evidence>
<dbReference type="HOGENOM" id="CLU_025876_3_0_9"/>
<dbReference type="InterPro" id="IPR049939">
    <property type="entry name" value="NifE-like"/>
</dbReference>
<reference evidence="2 3" key="1">
    <citation type="journal article" date="2011" name="Stand. Genomic Sci.">
        <title>Complete genome sequence of Syntrophobotulus glycolicus type strain (FlGlyR).</title>
        <authorList>
            <person name="Han C."/>
            <person name="Mwirichia R."/>
            <person name="Chertkov O."/>
            <person name="Held B."/>
            <person name="Lapidus A."/>
            <person name="Nolan M."/>
            <person name="Lucas S."/>
            <person name="Hammon N."/>
            <person name="Deshpande S."/>
            <person name="Cheng J.F."/>
            <person name="Tapia R."/>
            <person name="Goodwin L."/>
            <person name="Pitluck S."/>
            <person name="Huntemann M."/>
            <person name="Liolios K."/>
            <person name="Ivanova N."/>
            <person name="Pagani I."/>
            <person name="Mavromatis K."/>
            <person name="Ovchinikova G."/>
            <person name="Pati A."/>
            <person name="Chen A."/>
            <person name="Palaniappan K."/>
            <person name="Land M."/>
            <person name="Hauser L."/>
            <person name="Brambilla E.M."/>
            <person name="Rohde M."/>
            <person name="Spring S."/>
            <person name="Sikorski J."/>
            <person name="Goker M."/>
            <person name="Woyke T."/>
            <person name="Bristow J."/>
            <person name="Eisen J.A."/>
            <person name="Markowitz V."/>
            <person name="Hugenholtz P."/>
            <person name="Kyrpides N.C."/>
            <person name="Klenk H.P."/>
            <person name="Detter J.C."/>
        </authorList>
    </citation>
    <scope>NUCLEOTIDE SEQUENCE [LARGE SCALE GENOMIC DNA]</scope>
    <source>
        <strain evidence="3">DSM 8271 / FlGlyR</strain>
    </source>
</reference>
<dbReference type="RefSeq" id="WP_013624207.1">
    <property type="nucleotide sequence ID" value="NC_015172.1"/>
</dbReference>
<dbReference type="Gene3D" id="3.40.50.1980">
    <property type="entry name" value="Nitrogenase molybdenum iron protein domain"/>
    <property type="match status" value="3"/>
</dbReference>
<dbReference type="AlphaFoldDB" id="F0STP6"/>
<organism evidence="2 3">
    <name type="scientific">Syntrophobotulus glycolicus (strain DSM 8271 / FlGlyR)</name>
    <dbReference type="NCBI Taxonomy" id="645991"/>
    <lineage>
        <taxon>Bacteria</taxon>
        <taxon>Bacillati</taxon>
        <taxon>Bacillota</taxon>
        <taxon>Clostridia</taxon>
        <taxon>Eubacteriales</taxon>
        <taxon>Desulfitobacteriaceae</taxon>
        <taxon>Syntrophobotulus</taxon>
    </lineage>
</organism>
<dbReference type="InterPro" id="IPR000510">
    <property type="entry name" value="Nase/OxRdtase_comp1"/>
</dbReference>
<dbReference type="SUPFAM" id="SSF53807">
    <property type="entry name" value="Helical backbone' metal receptor"/>
    <property type="match status" value="1"/>
</dbReference>
<gene>
    <name evidence="2" type="ordered locus">Sgly_0995</name>
</gene>
<protein>
    <submittedName>
        <fullName evidence="2">Oxidoreductase/nitrogenase component 1</fullName>
    </submittedName>
</protein>
<dbReference type="PANTHER" id="PTHR42956:SF1">
    <property type="entry name" value="NITROGENASE IRON-MOLYBDENUM COFACTOR BIOSYNTHESIS PROTEIN NIFE"/>
    <property type="match status" value="1"/>
</dbReference>
<evidence type="ECO:0000313" key="3">
    <source>
        <dbReference type="Proteomes" id="UP000007488"/>
    </source>
</evidence>
<name>F0STP6_SYNGF</name>
<accession>F0STP6</accession>
<evidence type="ECO:0000259" key="1">
    <source>
        <dbReference type="Pfam" id="PF00148"/>
    </source>
</evidence>
<dbReference type="Pfam" id="PF00148">
    <property type="entry name" value="Oxidored_nitro"/>
    <property type="match status" value="1"/>
</dbReference>
<dbReference type="OrthoDB" id="9767044at2"/>
<feature type="domain" description="Nitrogenase/oxidoreductase component 1" evidence="1">
    <location>
        <begin position="52"/>
        <end position="453"/>
    </location>
</feature>
<dbReference type="KEGG" id="sgy:Sgly_0995"/>
<dbReference type="GO" id="GO:0016491">
    <property type="term" value="F:oxidoreductase activity"/>
    <property type="evidence" value="ECO:0007669"/>
    <property type="project" value="InterPro"/>
</dbReference>
<dbReference type="EMBL" id="CP002547">
    <property type="protein sequence ID" value="ADY55336.1"/>
    <property type="molecule type" value="Genomic_DNA"/>
</dbReference>